<name>A0A8H6S0R5_9AGAR</name>
<reference evidence="2" key="1">
    <citation type="submission" date="2020-05" db="EMBL/GenBank/DDBJ databases">
        <title>Mycena genomes resolve the evolution of fungal bioluminescence.</title>
        <authorList>
            <person name="Tsai I.J."/>
        </authorList>
    </citation>
    <scope>NUCLEOTIDE SEQUENCE</scope>
    <source>
        <strain evidence="2">171206Taipei</strain>
    </source>
</reference>
<gene>
    <name evidence="2" type="ORF">MIND_01295700</name>
</gene>
<feature type="compositionally biased region" description="Acidic residues" evidence="1">
    <location>
        <begin position="437"/>
        <end position="459"/>
    </location>
</feature>
<dbReference type="OrthoDB" id="2534759at2759"/>
<evidence type="ECO:0000256" key="1">
    <source>
        <dbReference type="SAM" id="MobiDB-lite"/>
    </source>
</evidence>
<feature type="compositionally biased region" description="Low complexity" evidence="1">
    <location>
        <begin position="175"/>
        <end position="192"/>
    </location>
</feature>
<feature type="region of interest" description="Disordered" evidence="1">
    <location>
        <begin position="227"/>
        <end position="268"/>
    </location>
</feature>
<sequence length="651" mass="71321">MNSSNKPQKPFSRSAAKRESVMALGSIEHLQHYFTKTGIEAKKSSKSAKGLQGLVPVFGGLTHSRTDSTESSVIELPPSPAIPQQPAPSFPPYMLHLSGESTTRSPPHGSPDRLGVAGAGAPDVVEVLTILKTTTRAIRSVRNYLLSLPDESAGTIRAQFRSRHLPGSFRPPVPSNLSNSASNSDLRAAANAAKEKEARADPLALIRKSALEVLTVLRDMEENSRLPLSDDAYDAQSDGGSKGGHSRVASPSTHSDDLSPDDGEHYAHERDPDVSVAFSLVQVNGQSVPVWEDEEDTFNDNDDDEKEKKEGWDEKLVLGSGWLYRQDVHLEDLVKERAAVTAYLDVVDDVLFEGKNVASSQGGKKERGWERERRKALEKGTVRSKSRAKKRTASRERGDHDLPSITLVPAATGGEKARRRVSVGMFEMMGSLRVTEEPEEMDGIGEEDEGSDEGLEDEELPEWARRSSFSGNDLGRAHALLTAFLPPPLISFLAPPSSRSAFLDSLSSGQLLCVAYNSCVRKSKKPWGYISRDGIHDIIALEQTAAAEGEEVKKSWTFRRIDNLRLWAGALKIRYLLPIVSPPQPGTSTPSSGTPLNSPSAIHTQRFNSEQPPLMFDAKVVARKDPGWEDIIEHALVRWMHRVVAEKRGES</sequence>
<dbReference type="Proteomes" id="UP000636479">
    <property type="component" value="Unassembled WGS sequence"/>
</dbReference>
<evidence type="ECO:0000313" key="2">
    <source>
        <dbReference type="EMBL" id="KAF7290556.1"/>
    </source>
</evidence>
<proteinExistence type="predicted"/>
<feature type="region of interest" description="Disordered" evidence="1">
    <location>
        <begin position="357"/>
        <end position="406"/>
    </location>
</feature>
<dbReference type="PANTHER" id="PTHR38702:SF1">
    <property type="entry name" value="CALPONIN-HOMOLOGY (CH) DOMAIN-CONTAINING PROTEIN"/>
    <property type="match status" value="1"/>
</dbReference>
<comment type="caution">
    <text evidence="2">The sequence shown here is derived from an EMBL/GenBank/DDBJ whole genome shotgun (WGS) entry which is preliminary data.</text>
</comment>
<feature type="region of interest" description="Disordered" evidence="1">
    <location>
        <begin position="163"/>
        <end position="199"/>
    </location>
</feature>
<dbReference type="RefSeq" id="XP_037213916.1">
    <property type="nucleotide sequence ID" value="XM_037369418.1"/>
</dbReference>
<feature type="region of interest" description="Disordered" evidence="1">
    <location>
        <begin position="436"/>
        <end position="459"/>
    </location>
</feature>
<dbReference type="EMBL" id="JACAZF010000014">
    <property type="protein sequence ID" value="KAF7290556.1"/>
    <property type="molecule type" value="Genomic_DNA"/>
</dbReference>
<protein>
    <submittedName>
        <fullName evidence="2">Uncharacterized protein</fullName>
    </submittedName>
</protein>
<dbReference type="PANTHER" id="PTHR38702">
    <property type="entry name" value="CALPONIN-HOMOLOGY (CH) DOMAIN-CONTAINING PROTEIN"/>
    <property type="match status" value="1"/>
</dbReference>
<feature type="compositionally biased region" description="Basic and acidic residues" evidence="1">
    <location>
        <begin position="393"/>
        <end position="402"/>
    </location>
</feature>
<evidence type="ECO:0000313" key="3">
    <source>
        <dbReference type="Proteomes" id="UP000636479"/>
    </source>
</evidence>
<accession>A0A8H6S0R5</accession>
<dbReference type="AlphaFoldDB" id="A0A8H6S0R5"/>
<feature type="compositionally biased region" description="Low complexity" evidence="1">
    <location>
        <begin position="586"/>
        <end position="600"/>
    </location>
</feature>
<feature type="compositionally biased region" description="Basic and acidic residues" evidence="1">
    <location>
        <begin position="363"/>
        <end position="381"/>
    </location>
</feature>
<dbReference type="GeneID" id="59351934"/>
<feature type="compositionally biased region" description="Basic residues" evidence="1">
    <location>
        <begin position="382"/>
        <end position="392"/>
    </location>
</feature>
<organism evidence="2 3">
    <name type="scientific">Mycena indigotica</name>
    <dbReference type="NCBI Taxonomy" id="2126181"/>
    <lineage>
        <taxon>Eukaryota</taxon>
        <taxon>Fungi</taxon>
        <taxon>Dikarya</taxon>
        <taxon>Basidiomycota</taxon>
        <taxon>Agaricomycotina</taxon>
        <taxon>Agaricomycetes</taxon>
        <taxon>Agaricomycetidae</taxon>
        <taxon>Agaricales</taxon>
        <taxon>Marasmiineae</taxon>
        <taxon>Mycenaceae</taxon>
        <taxon>Mycena</taxon>
    </lineage>
</organism>
<feature type="region of interest" description="Disordered" evidence="1">
    <location>
        <begin position="584"/>
        <end position="603"/>
    </location>
</feature>
<keyword evidence="3" id="KW-1185">Reference proteome</keyword>
<feature type="compositionally biased region" description="Basic and acidic residues" evidence="1">
    <location>
        <begin position="254"/>
        <end position="268"/>
    </location>
</feature>